<dbReference type="EMBL" id="JAVHJM010000005">
    <property type="protein sequence ID" value="KAK6513582.1"/>
    <property type="molecule type" value="Genomic_DNA"/>
</dbReference>
<keyword evidence="3" id="KW-1185">Reference proteome</keyword>
<comment type="caution">
    <text evidence="2">The sequence shown here is derived from an EMBL/GenBank/DDBJ whole genome shotgun (WGS) entry which is preliminary data.</text>
</comment>
<evidence type="ECO:0000313" key="3">
    <source>
        <dbReference type="Proteomes" id="UP001307849"/>
    </source>
</evidence>
<name>A0AAN8N593_9PEZI</name>
<feature type="region of interest" description="Disordered" evidence="1">
    <location>
        <begin position="1"/>
        <end position="42"/>
    </location>
</feature>
<dbReference type="Proteomes" id="UP001307849">
    <property type="component" value="Unassembled WGS sequence"/>
</dbReference>
<evidence type="ECO:0000313" key="2">
    <source>
        <dbReference type="EMBL" id="KAK6513582.1"/>
    </source>
</evidence>
<protein>
    <submittedName>
        <fullName evidence="2">Uncharacterized protein</fullName>
    </submittedName>
</protein>
<feature type="compositionally biased region" description="Low complexity" evidence="1">
    <location>
        <begin position="1"/>
        <end position="24"/>
    </location>
</feature>
<organism evidence="2 3">
    <name type="scientific">Arthrobotrys conoides</name>
    <dbReference type="NCBI Taxonomy" id="74498"/>
    <lineage>
        <taxon>Eukaryota</taxon>
        <taxon>Fungi</taxon>
        <taxon>Dikarya</taxon>
        <taxon>Ascomycota</taxon>
        <taxon>Pezizomycotina</taxon>
        <taxon>Orbiliomycetes</taxon>
        <taxon>Orbiliales</taxon>
        <taxon>Orbiliaceae</taxon>
        <taxon>Arthrobotrys</taxon>
    </lineage>
</organism>
<feature type="compositionally biased region" description="Polar residues" evidence="1">
    <location>
        <begin position="25"/>
        <end position="34"/>
    </location>
</feature>
<proteinExistence type="predicted"/>
<gene>
    <name evidence="2" type="ORF">TWF506_008020</name>
</gene>
<reference evidence="2 3" key="1">
    <citation type="submission" date="2019-10" db="EMBL/GenBank/DDBJ databases">
        <authorList>
            <person name="Palmer J.M."/>
        </authorList>
    </citation>
    <scope>NUCLEOTIDE SEQUENCE [LARGE SCALE GENOMIC DNA]</scope>
    <source>
        <strain evidence="2 3">TWF506</strain>
    </source>
</reference>
<accession>A0AAN8N593</accession>
<dbReference type="AlphaFoldDB" id="A0AAN8N593"/>
<sequence>MAGRSSTSSHPSRRTTSPTDPISRNSSTNSSPTKASKDSLRREIEGIEAEASKLRAELASLRQERKILATVVQSWPGKGMSVL</sequence>
<evidence type="ECO:0000256" key="1">
    <source>
        <dbReference type="SAM" id="MobiDB-lite"/>
    </source>
</evidence>